<dbReference type="PROSITE" id="PS50943">
    <property type="entry name" value="HTH_CROC1"/>
    <property type="match status" value="1"/>
</dbReference>
<organism evidence="4 5">
    <name type="scientific">Flavobacterium reichenbachii</name>
    <dbReference type="NCBI Taxonomy" id="362418"/>
    <lineage>
        <taxon>Bacteria</taxon>
        <taxon>Pseudomonadati</taxon>
        <taxon>Bacteroidota</taxon>
        <taxon>Flavobacteriia</taxon>
        <taxon>Flavobacteriales</taxon>
        <taxon>Flavobacteriaceae</taxon>
        <taxon>Flavobacterium</taxon>
    </lineage>
</organism>
<dbReference type="eggNOG" id="COG1476">
    <property type="taxonomic scope" value="Bacteria"/>
</dbReference>
<evidence type="ECO:0000256" key="2">
    <source>
        <dbReference type="SAM" id="Coils"/>
    </source>
</evidence>
<keyword evidence="2" id="KW-0175">Coiled coil</keyword>
<evidence type="ECO:0000256" key="1">
    <source>
        <dbReference type="ARBA" id="ARBA00023125"/>
    </source>
</evidence>
<evidence type="ECO:0000259" key="3">
    <source>
        <dbReference type="PROSITE" id="PS50943"/>
    </source>
</evidence>
<dbReference type="CDD" id="cd00093">
    <property type="entry name" value="HTH_XRE"/>
    <property type="match status" value="1"/>
</dbReference>
<proteinExistence type="predicted"/>
<dbReference type="InterPro" id="IPR001387">
    <property type="entry name" value="Cro/C1-type_HTH"/>
</dbReference>
<gene>
    <name evidence="4" type="ORF">IW19_21325</name>
</gene>
<dbReference type="Gene3D" id="1.10.260.40">
    <property type="entry name" value="lambda repressor-like DNA-binding domains"/>
    <property type="match status" value="1"/>
</dbReference>
<comment type="caution">
    <text evidence="4">The sequence shown here is derived from an EMBL/GenBank/DDBJ whole genome shotgun (WGS) entry which is preliminary data.</text>
</comment>
<evidence type="ECO:0000313" key="4">
    <source>
        <dbReference type="EMBL" id="KFF03432.1"/>
    </source>
</evidence>
<feature type="coiled-coil region" evidence="2">
    <location>
        <begin position="98"/>
        <end position="125"/>
    </location>
</feature>
<dbReference type="PANTHER" id="PTHR46558">
    <property type="entry name" value="TRACRIPTIONAL REGULATORY PROTEIN-RELATED-RELATED"/>
    <property type="match status" value="1"/>
</dbReference>
<dbReference type="OrthoDB" id="798409at2"/>
<dbReference type="EMBL" id="JPRL01000002">
    <property type="protein sequence ID" value="KFF03432.1"/>
    <property type="molecule type" value="Genomic_DNA"/>
</dbReference>
<dbReference type="STRING" id="362418.IW19_21325"/>
<reference evidence="4 5" key="1">
    <citation type="submission" date="2014-07" db="EMBL/GenBank/DDBJ databases">
        <title>Genome of Flavobacterium reichenbachii LMG 25512.</title>
        <authorList>
            <person name="Stropko S.J."/>
            <person name="Pipes S.E."/>
            <person name="Newman J.D."/>
        </authorList>
    </citation>
    <scope>NUCLEOTIDE SEQUENCE [LARGE SCALE GENOMIC DNA]</scope>
    <source>
        <strain evidence="4 5">LMG 25512</strain>
    </source>
</reference>
<accession>A0A085ZG68</accession>
<dbReference type="PANTHER" id="PTHR46558:SF11">
    <property type="entry name" value="HTH-TYPE TRANSCRIPTIONAL REGULATOR XRE"/>
    <property type="match status" value="1"/>
</dbReference>
<evidence type="ECO:0000313" key="5">
    <source>
        <dbReference type="Proteomes" id="UP000028715"/>
    </source>
</evidence>
<dbReference type="Pfam" id="PF01381">
    <property type="entry name" value="HTH_3"/>
    <property type="match status" value="1"/>
</dbReference>
<dbReference type="InterPro" id="IPR010982">
    <property type="entry name" value="Lambda_DNA-bd_dom_sf"/>
</dbReference>
<keyword evidence="1" id="KW-0238">DNA-binding</keyword>
<name>A0A085ZG68_9FLAO</name>
<dbReference type="Proteomes" id="UP000028715">
    <property type="component" value="Unassembled WGS sequence"/>
</dbReference>
<feature type="domain" description="HTH cro/C1-type" evidence="3">
    <location>
        <begin position="9"/>
        <end position="63"/>
    </location>
</feature>
<dbReference type="SUPFAM" id="SSF47413">
    <property type="entry name" value="lambda repressor-like DNA-binding domains"/>
    <property type="match status" value="1"/>
</dbReference>
<dbReference type="SMART" id="SM00530">
    <property type="entry name" value="HTH_XRE"/>
    <property type="match status" value="1"/>
</dbReference>
<keyword evidence="5" id="KW-1185">Reference proteome</keyword>
<dbReference type="AlphaFoldDB" id="A0A085ZG68"/>
<dbReference type="RefSeq" id="WP_035689048.1">
    <property type="nucleotide sequence ID" value="NZ_JPRL01000002.1"/>
</dbReference>
<protein>
    <submittedName>
        <fullName evidence="4">XRE family transcriptional regulator</fullName>
    </submittedName>
</protein>
<sequence length="129" mass="14750">MATSIKNKIKSIRELKNYTQEYVADQLGVTQAGYSKIEKGKTILSFAKLVEIARILEVSVEDIISFDSQRYFKSFNSVKGNSNNGGIIINSDDSEALKQLYEDKIALLEKLLLRTEQELERYKEKFGNF</sequence>
<dbReference type="GO" id="GO:0003677">
    <property type="term" value="F:DNA binding"/>
    <property type="evidence" value="ECO:0007669"/>
    <property type="project" value="UniProtKB-KW"/>
</dbReference>